<gene>
    <name evidence="1" type="ORF">J1792_30960</name>
</gene>
<sequence length="186" mass="21564">MTPHSLAFYMDVITSGTVLGAKPTDTPDQVAKLLGPDFGENSFDVHNMWRDYGMTEFFWSRESAEHPWAGHHFTLQVHRLAYGRSDVVEKTLRTRYGRFERRLRFEKLQRLLAKRGTPLVEVPSDQSPHYRWFWQPESLAAVSVIGAHDEYLTPGNLRVGDVNSITAPMTVEEVEWRKLRLRQQHA</sequence>
<dbReference type="RefSeq" id="WP_207248656.1">
    <property type="nucleotide sequence ID" value="NZ_JAFMOF010000005.1"/>
</dbReference>
<evidence type="ECO:0000313" key="2">
    <source>
        <dbReference type="Proteomes" id="UP000664781"/>
    </source>
</evidence>
<comment type="caution">
    <text evidence="1">The sequence shown here is derived from an EMBL/GenBank/DDBJ whole genome shotgun (WGS) entry which is preliminary data.</text>
</comment>
<accession>A0A939FRA1</accession>
<reference evidence="1" key="1">
    <citation type="submission" date="2021-03" db="EMBL/GenBank/DDBJ databases">
        <title>Streptomyces strains.</title>
        <authorList>
            <person name="Lund M.B."/>
            <person name="Toerring T."/>
        </authorList>
    </citation>
    <scope>NUCLEOTIDE SEQUENCE</scope>
    <source>
        <strain evidence="1">JCM 4242</strain>
    </source>
</reference>
<protein>
    <submittedName>
        <fullName evidence="1">Uncharacterized protein</fullName>
    </submittedName>
</protein>
<dbReference type="EMBL" id="JAFMOF010000005">
    <property type="protein sequence ID" value="MBO0657001.1"/>
    <property type="molecule type" value="Genomic_DNA"/>
</dbReference>
<keyword evidence="2" id="KW-1185">Reference proteome</keyword>
<evidence type="ECO:0000313" key="1">
    <source>
        <dbReference type="EMBL" id="MBO0657001.1"/>
    </source>
</evidence>
<dbReference type="AlphaFoldDB" id="A0A939FRA1"/>
<name>A0A939FRA1_9ACTN</name>
<dbReference type="Proteomes" id="UP000664781">
    <property type="component" value="Unassembled WGS sequence"/>
</dbReference>
<organism evidence="1 2">
    <name type="scientific">Streptomyces triculaminicus</name>
    <dbReference type="NCBI Taxonomy" id="2816232"/>
    <lineage>
        <taxon>Bacteria</taxon>
        <taxon>Bacillati</taxon>
        <taxon>Actinomycetota</taxon>
        <taxon>Actinomycetes</taxon>
        <taxon>Kitasatosporales</taxon>
        <taxon>Streptomycetaceae</taxon>
        <taxon>Streptomyces</taxon>
    </lineage>
</organism>
<proteinExistence type="predicted"/>